<name>A0A4Y2B558_ARAVE</name>
<dbReference type="GO" id="GO:0005634">
    <property type="term" value="C:nucleus"/>
    <property type="evidence" value="ECO:0007669"/>
    <property type="project" value="UniProtKB-SubCell"/>
</dbReference>
<dbReference type="InterPro" id="IPR029428">
    <property type="entry name" value="MCRIP"/>
</dbReference>
<proteinExistence type="inferred from homology"/>
<sequence length="100" mass="11726">MSSKPSFHHVNGRRPYVPRQTPDPPHLEVIKYIHDSWKNICREIEVNRSCAAEGKPPTIAYYSSNLPEEQFPRPDFKRFDLDGFLEKRLLAFQANKQQSQ</sequence>
<comment type="subcellular location">
    <subcellularLocation>
        <location evidence="2">Cytoplasm</location>
        <location evidence="2">Stress granule</location>
    </subcellularLocation>
    <subcellularLocation>
        <location evidence="1">Nucleus</location>
    </subcellularLocation>
</comment>
<protein>
    <submittedName>
        <fullName evidence="7">Uncharacterized protein</fullName>
    </submittedName>
</protein>
<organism evidence="7 8">
    <name type="scientific">Araneus ventricosus</name>
    <name type="common">Orbweaver spider</name>
    <name type="synonym">Epeira ventricosa</name>
    <dbReference type="NCBI Taxonomy" id="182803"/>
    <lineage>
        <taxon>Eukaryota</taxon>
        <taxon>Metazoa</taxon>
        <taxon>Ecdysozoa</taxon>
        <taxon>Arthropoda</taxon>
        <taxon>Chelicerata</taxon>
        <taxon>Arachnida</taxon>
        <taxon>Araneae</taxon>
        <taxon>Araneomorphae</taxon>
        <taxon>Entelegynae</taxon>
        <taxon>Araneoidea</taxon>
        <taxon>Araneidae</taxon>
        <taxon>Araneus</taxon>
    </lineage>
</organism>
<dbReference type="Proteomes" id="UP000499080">
    <property type="component" value="Unassembled WGS sequence"/>
</dbReference>
<keyword evidence="4" id="KW-0963">Cytoplasm</keyword>
<dbReference type="GO" id="GO:0010494">
    <property type="term" value="C:cytoplasmic stress granule"/>
    <property type="evidence" value="ECO:0007669"/>
    <property type="project" value="UniProtKB-SubCell"/>
</dbReference>
<comment type="similarity">
    <text evidence="3">Belongs to the MCRIP family.</text>
</comment>
<evidence type="ECO:0000313" key="7">
    <source>
        <dbReference type="EMBL" id="GBL86445.1"/>
    </source>
</evidence>
<dbReference type="Pfam" id="PF14799">
    <property type="entry name" value="FAM195"/>
    <property type="match status" value="1"/>
</dbReference>
<reference evidence="7 8" key="1">
    <citation type="journal article" date="2019" name="Sci. Rep.">
        <title>Orb-weaving spider Araneus ventricosus genome elucidates the spidroin gene catalogue.</title>
        <authorList>
            <person name="Kono N."/>
            <person name="Nakamura H."/>
            <person name="Ohtoshi R."/>
            <person name="Moran D.A.P."/>
            <person name="Shinohara A."/>
            <person name="Yoshida Y."/>
            <person name="Fujiwara M."/>
            <person name="Mori M."/>
            <person name="Tomita M."/>
            <person name="Arakawa K."/>
        </authorList>
    </citation>
    <scope>NUCLEOTIDE SEQUENCE [LARGE SCALE GENOMIC DNA]</scope>
</reference>
<evidence type="ECO:0000256" key="5">
    <source>
        <dbReference type="ARBA" id="ARBA00023242"/>
    </source>
</evidence>
<dbReference type="EMBL" id="BGPR01000048">
    <property type="protein sequence ID" value="GBL86445.1"/>
    <property type="molecule type" value="Genomic_DNA"/>
</dbReference>
<evidence type="ECO:0000256" key="1">
    <source>
        <dbReference type="ARBA" id="ARBA00004123"/>
    </source>
</evidence>
<evidence type="ECO:0000256" key="2">
    <source>
        <dbReference type="ARBA" id="ARBA00004210"/>
    </source>
</evidence>
<keyword evidence="5" id="KW-0539">Nucleus</keyword>
<accession>A0A4Y2B558</accession>
<gene>
    <name evidence="7" type="ORF">AVEN_164602_1</name>
</gene>
<evidence type="ECO:0000313" key="8">
    <source>
        <dbReference type="Proteomes" id="UP000499080"/>
    </source>
</evidence>
<comment type="caution">
    <text evidence="7">The sequence shown here is derived from an EMBL/GenBank/DDBJ whole genome shotgun (WGS) entry which is preliminary data.</text>
</comment>
<evidence type="ECO:0000256" key="3">
    <source>
        <dbReference type="ARBA" id="ARBA00010821"/>
    </source>
</evidence>
<evidence type="ECO:0000256" key="4">
    <source>
        <dbReference type="ARBA" id="ARBA00022490"/>
    </source>
</evidence>
<feature type="region of interest" description="Disordered" evidence="6">
    <location>
        <begin position="1"/>
        <end position="25"/>
    </location>
</feature>
<dbReference type="OrthoDB" id="9983138at2759"/>
<feature type="compositionally biased region" description="Basic residues" evidence="6">
    <location>
        <begin position="1"/>
        <end position="12"/>
    </location>
</feature>
<evidence type="ECO:0000256" key="6">
    <source>
        <dbReference type="SAM" id="MobiDB-lite"/>
    </source>
</evidence>
<dbReference type="AlphaFoldDB" id="A0A4Y2B558"/>
<keyword evidence="8" id="KW-1185">Reference proteome</keyword>